<evidence type="ECO:0000256" key="7">
    <source>
        <dbReference type="ARBA" id="ARBA00023235"/>
    </source>
</evidence>
<dbReference type="InterPro" id="IPR035476">
    <property type="entry name" value="SIS_PGI_1"/>
</dbReference>
<keyword evidence="12" id="KW-1185">Reference proteome</keyword>
<evidence type="ECO:0000256" key="1">
    <source>
        <dbReference type="ARBA" id="ARBA00004926"/>
    </source>
</evidence>
<dbReference type="GO" id="GO:0051156">
    <property type="term" value="P:glucose 6-phosphate metabolic process"/>
    <property type="evidence" value="ECO:0007669"/>
    <property type="project" value="TreeGrafter"/>
</dbReference>
<dbReference type="InterPro" id="IPR046348">
    <property type="entry name" value="SIS_dom_sf"/>
</dbReference>
<gene>
    <name evidence="11" type="ORF">MKK02DRAFT_31459</name>
</gene>
<dbReference type="EMBL" id="JAKWFO010000003">
    <property type="protein sequence ID" value="KAI9637916.1"/>
    <property type="molecule type" value="Genomic_DNA"/>
</dbReference>
<evidence type="ECO:0000256" key="6">
    <source>
        <dbReference type="ARBA" id="ARBA00023152"/>
    </source>
</evidence>
<keyword evidence="6 10" id="KW-0324">Glycolysis</keyword>
<dbReference type="NCBIfam" id="NF001211">
    <property type="entry name" value="PRK00179.1"/>
    <property type="match status" value="1"/>
</dbReference>
<evidence type="ECO:0000313" key="11">
    <source>
        <dbReference type="EMBL" id="KAI9637916.1"/>
    </source>
</evidence>
<dbReference type="Gene3D" id="1.10.1390.10">
    <property type="match status" value="1"/>
</dbReference>
<protein>
    <recommendedName>
        <fullName evidence="4 10">Glucose-6-phosphate isomerase</fullName>
        <ecNumber evidence="3 10">5.3.1.9</ecNumber>
    </recommendedName>
</protein>
<reference evidence="11" key="1">
    <citation type="journal article" date="2022" name="G3 (Bethesda)">
        <title>High quality genome of the basidiomycete yeast Dioszegia hungarica PDD-24b-2 isolated from cloud water.</title>
        <authorList>
            <person name="Jarrige D."/>
            <person name="Haridas S."/>
            <person name="Bleykasten-Grosshans C."/>
            <person name="Joly M."/>
            <person name="Nadalig T."/>
            <person name="Sancelme M."/>
            <person name="Vuilleumier S."/>
            <person name="Grigoriev I.V."/>
            <person name="Amato P."/>
            <person name="Bringel F."/>
        </authorList>
    </citation>
    <scope>NUCLEOTIDE SEQUENCE</scope>
    <source>
        <strain evidence="11">PDD-24b-2</strain>
    </source>
</reference>
<dbReference type="InterPro" id="IPR023096">
    <property type="entry name" value="G6P_Isomerase_C"/>
</dbReference>
<dbReference type="GeneID" id="77727503"/>
<organism evidence="11 12">
    <name type="scientific">Dioszegia hungarica</name>
    <dbReference type="NCBI Taxonomy" id="4972"/>
    <lineage>
        <taxon>Eukaryota</taxon>
        <taxon>Fungi</taxon>
        <taxon>Dikarya</taxon>
        <taxon>Basidiomycota</taxon>
        <taxon>Agaricomycotina</taxon>
        <taxon>Tremellomycetes</taxon>
        <taxon>Tremellales</taxon>
        <taxon>Bulleribasidiaceae</taxon>
        <taxon>Dioszegia</taxon>
    </lineage>
</organism>
<comment type="caution">
    <text evidence="11">The sequence shown here is derived from an EMBL/GenBank/DDBJ whole genome shotgun (WGS) entry which is preliminary data.</text>
</comment>
<dbReference type="AlphaFoldDB" id="A0AA38HFB4"/>
<dbReference type="PROSITE" id="PS00765">
    <property type="entry name" value="P_GLUCOSE_ISOMERASE_1"/>
    <property type="match status" value="1"/>
</dbReference>
<dbReference type="GO" id="GO:0004347">
    <property type="term" value="F:glucose-6-phosphate isomerase activity"/>
    <property type="evidence" value="ECO:0007669"/>
    <property type="project" value="UniProtKB-EC"/>
</dbReference>
<evidence type="ECO:0000256" key="5">
    <source>
        <dbReference type="ARBA" id="ARBA00022432"/>
    </source>
</evidence>
<evidence type="ECO:0000256" key="2">
    <source>
        <dbReference type="ARBA" id="ARBA00006604"/>
    </source>
</evidence>
<dbReference type="FunFam" id="1.10.1390.10:FF:000001">
    <property type="entry name" value="Glucose-6-phosphate isomerase"/>
    <property type="match status" value="1"/>
</dbReference>
<name>A0AA38HFB4_9TREE</name>
<dbReference type="InterPro" id="IPR001672">
    <property type="entry name" value="G6P_Isomerase"/>
</dbReference>
<dbReference type="Pfam" id="PF00342">
    <property type="entry name" value="PGI"/>
    <property type="match status" value="1"/>
</dbReference>
<comment type="catalytic activity">
    <reaction evidence="9 10">
        <text>alpha-D-glucose 6-phosphate = beta-D-fructose 6-phosphate</text>
        <dbReference type="Rhea" id="RHEA:11816"/>
        <dbReference type="ChEBI" id="CHEBI:57634"/>
        <dbReference type="ChEBI" id="CHEBI:58225"/>
        <dbReference type="EC" id="5.3.1.9"/>
    </reaction>
</comment>
<sequence>MSSGQAASKLSSWQKLKQLHQSKSSSLVLKDLFKADSSRFDKHSLTFSEASDVSILLDYSKNLIDDEVLSALFELAREAKVENFRDSMFSGEHINTSEGRAVLHVALRNPLPKDGGWEIKEEGAGQPVHDVLNHMKEFSDSVRSGQWKGYSGKAIDTIINIGIGGSDLGPVMVCEALKSYSKRDLKMIFVSNIDGTDIAEALRSSDPETTLFIVASKTFTTQETMTNAETAKEWFLKTAGDKEHVAKHFVALSTNTQGVTSFGIAEANMFQFWDWVGGRYSLWSAIGLSICLSLGFDNFKQMLDGAHAMDKHFKETPLEKNLPVVLALVGIWYNDFYGAQTQALLPYDQYMKRFADYFQQGDMESNGKSVTKDGSRVDYETGPIIWGQSGTNGQHAFYQLIHQGTKLIPCDFLAPVESQNPVAGGKHHEILLSNFFAQPEALAFGKTETQVREELGSQSSNEALVKSKIFEGNKPTNSIMFQKLNPATLGSLIAMYEHKIHVQGAVWGINSYDQMGVELGKVLAKAILGQLGSEGDVKGHDSSTTGLIHFYQKNRK</sequence>
<evidence type="ECO:0000256" key="8">
    <source>
        <dbReference type="ARBA" id="ARBA00024178"/>
    </source>
</evidence>
<evidence type="ECO:0000256" key="3">
    <source>
        <dbReference type="ARBA" id="ARBA00011952"/>
    </source>
</evidence>
<dbReference type="EC" id="5.3.1.9" evidence="3 10"/>
<dbReference type="GO" id="GO:0005829">
    <property type="term" value="C:cytosol"/>
    <property type="evidence" value="ECO:0007669"/>
    <property type="project" value="TreeGrafter"/>
</dbReference>
<dbReference type="CDD" id="cd05015">
    <property type="entry name" value="SIS_PGI_1"/>
    <property type="match status" value="1"/>
</dbReference>
<keyword evidence="5 10" id="KW-0312">Gluconeogenesis</keyword>
<dbReference type="RefSeq" id="XP_052947693.1">
    <property type="nucleotide sequence ID" value="XM_053088298.1"/>
</dbReference>
<dbReference type="FunFam" id="3.40.50.10490:FF:000004">
    <property type="entry name" value="Glucose-6-phosphate isomerase"/>
    <property type="match status" value="1"/>
</dbReference>
<comment type="similarity">
    <text evidence="2 10">Belongs to the GPI family.</text>
</comment>
<proteinExistence type="inferred from homology"/>
<dbReference type="PROSITE" id="PS51463">
    <property type="entry name" value="P_GLUCOSE_ISOMERASE_3"/>
    <property type="match status" value="1"/>
</dbReference>
<evidence type="ECO:0000256" key="4">
    <source>
        <dbReference type="ARBA" id="ARBA00018388"/>
    </source>
</evidence>
<dbReference type="CDD" id="cd05016">
    <property type="entry name" value="SIS_PGI_2"/>
    <property type="match status" value="1"/>
</dbReference>
<dbReference type="PANTHER" id="PTHR11469:SF1">
    <property type="entry name" value="GLUCOSE-6-PHOSPHATE ISOMERASE"/>
    <property type="match status" value="1"/>
</dbReference>
<evidence type="ECO:0000256" key="9">
    <source>
        <dbReference type="ARBA" id="ARBA00029321"/>
    </source>
</evidence>
<dbReference type="Proteomes" id="UP001164286">
    <property type="component" value="Unassembled WGS sequence"/>
</dbReference>
<dbReference type="HAMAP" id="MF_00473">
    <property type="entry name" value="G6P_isomerase"/>
    <property type="match status" value="1"/>
</dbReference>
<comment type="function">
    <text evidence="8">In the cytoplasm, catalyzes the conversion of glucose-6-phosphate to fructose-6-phosphate, the second step in glycolysis, and the reverse reaction during gluconeogenesis.</text>
</comment>
<accession>A0AA38HFB4</accession>
<dbReference type="InterPro" id="IPR035482">
    <property type="entry name" value="SIS_PGI_2"/>
</dbReference>
<dbReference type="PROSITE" id="PS00174">
    <property type="entry name" value="P_GLUCOSE_ISOMERASE_2"/>
    <property type="match status" value="1"/>
</dbReference>
<dbReference type="InterPro" id="IPR018189">
    <property type="entry name" value="Phosphoglucose_isomerase_CS"/>
</dbReference>
<dbReference type="GO" id="GO:0048029">
    <property type="term" value="F:monosaccharide binding"/>
    <property type="evidence" value="ECO:0007669"/>
    <property type="project" value="TreeGrafter"/>
</dbReference>
<dbReference type="GO" id="GO:0006096">
    <property type="term" value="P:glycolytic process"/>
    <property type="evidence" value="ECO:0007669"/>
    <property type="project" value="UniProtKB-KW"/>
</dbReference>
<keyword evidence="7 10" id="KW-0413">Isomerase</keyword>
<dbReference type="Gene3D" id="3.40.50.10490">
    <property type="entry name" value="Glucose-6-phosphate isomerase like protein, domain 1"/>
    <property type="match status" value="2"/>
</dbReference>
<dbReference type="GO" id="GO:0097367">
    <property type="term" value="F:carbohydrate derivative binding"/>
    <property type="evidence" value="ECO:0007669"/>
    <property type="project" value="InterPro"/>
</dbReference>
<dbReference type="PANTHER" id="PTHR11469">
    <property type="entry name" value="GLUCOSE-6-PHOSPHATE ISOMERASE"/>
    <property type="match status" value="1"/>
</dbReference>
<evidence type="ECO:0000256" key="10">
    <source>
        <dbReference type="RuleBase" id="RU000612"/>
    </source>
</evidence>
<evidence type="ECO:0000313" key="12">
    <source>
        <dbReference type="Proteomes" id="UP001164286"/>
    </source>
</evidence>
<dbReference type="PRINTS" id="PR00662">
    <property type="entry name" value="G6PISOMERASE"/>
</dbReference>
<dbReference type="SUPFAM" id="SSF53697">
    <property type="entry name" value="SIS domain"/>
    <property type="match status" value="1"/>
</dbReference>
<comment type="pathway">
    <text evidence="1 10">Carbohydrate degradation; glycolysis; D-glyceraldehyde 3-phosphate and glycerone phosphate from D-glucose: step 2/4.</text>
</comment>
<dbReference type="GO" id="GO:0006094">
    <property type="term" value="P:gluconeogenesis"/>
    <property type="evidence" value="ECO:0007669"/>
    <property type="project" value="UniProtKB-KW"/>
</dbReference>